<reference evidence="1 2" key="1">
    <citation type="journal article" date="2014" name="Nature">
        <title>An environmental bacterial taxon with a large and distinct metabolic repertoire.</title>
        <authorList>
            <person name="Wilson M.C."/>
            <person name="Mori T."/>
            <person name="Ruckert C."/>
            <person name="Uria A.R."/>
            <person name="Helf M.J."/>
            <person name="Takada K."/>
            <person name="Gernert C."/>
            <person name="Steffens U.A."/>
            <person name="Heycke N."/>
            <person name="Schmitt S."/>
            <person name="Rinke C."/>
            <person name="Helfrich E.J."/>
            <person name="Brachmann A.O."/>
            <person name="Gurgui C."/>
            <person name="Wakimoto T."/>
            <person name="Kracht M."/>
            <person name="Crusemann M."/>
            <person name="Hentschel U."/>
            <person name="Abe I."/>
            <person name="Matsunaga S."/>
            <person name="Kalinowski J."/>
            <person name="Takeyama H."/>
            <person name="Piel J."/>
        </authorList>
    </citation>
    <scope>NUCLEOTIDE SEQUENCE [LARGE SCALE GENOMIC DNA]</scope>
    <source>
        <strain evidence="2">TSY1</strain>
    </source>
</reference>
<dbReference type="HOGENOM" id="CLU_2932646_0_0_7"/>
<proteinExistence type="predicted"/>
<sequence>MTQIKPYATDIPDADDQTIRLLLAFDRIKCRQNRENLIKVVNEIADDIENDTKPASRTFL</sequence>
<organism evidence="1 2">
    <name type="scientific">Entotheonella factor</name>
    <dbReference type="NCBI Taxonomy" id="1429438"/>
    <lineage>
        <taxon>Bacteria</taxon>
        <taxon>Pseudomonadati</taxon>
        <taxon>Nitrospinota/Tectimicrobiota group</taxon>
        <taxon>Candidatus Tectimicrobiota</taxon>
        <taxon>Candidatus Entotheonellia</taxon>
        <taxon>Candidatus Entotheonellales</taxon>
        <taxon>Candidatus Entotheonellaceae</taxon>
        <taxon>Candidatus Entotheonella</taxon>
    </lineage>
</organism>
<accession>W4LGW0</accession>
<comment type="caution">
    <text evidence="1">The sequence shown here is derived from an EMBL/GenBank/DDBJ whole genome shotgun (WGS) entry which is preliminary data.</text>
</comment>
<evidence type="ECO:0000313" key="1">
    <source>
        <dbReference type="EMBL" id="ETW97232.1"/>
    </source>
</evidence>
<protein>
    <submittedName>
        <fullName evidence="1">Uncharacterized protein</fullName>
    </submittedName>
</protein>
<keyword evidence="2" id="KW-1185">Reference proteome</keyword>
<dbReference type="Proteomes" id="UP000019141">
    <property type="component" value="Unassembled WGS sequence"/>
</dbReference>
<evidence type="ECO:0000313" key="2">
    <source>
        <dbReference type="Proteomes" id="UP000019141"/>
    </source>
</evidence>
<name>W4LGW0_ENTF1</name>
<dbReference type="AlphaFoldDB" id="W4LGW0"/>
<dbReference type="EMBL" id="AZHW01000689">
    <property type="protein sequence ID" value="ETW97232.1"/>
    <property type="molecule type" value="Genomic_DNA"/>
</dbReference>
<gene>
    <name evidence="1" type="ORF">ETSY1_23480</name>
</gene>